<dbReference type="PROSITE" id="PS50934">
    <property type="entry name" value="SWIRM"/>
    <property type="match status" value="1"/>
</dbReference>
<evidence type="ECO:0000256" key="3">
    <source>
        <dbReference type="ARBA" id="ARBA00022771"/>
    </source>
</evidence>
<dbReference type="GO" id="GO:0005634">
    <property type="term" value="C:nucleus"/>
    <property type="evidence" value="ECO:0007669"/>
    <property type="project" value="UniProtKB-SubCell"/>
</dbReference>
<feature type="domain" description="SANT" evidence="9">
    <location>
        <begin position="57"/>
        <end position="110"/>
    </location>
</feature>
<dbReference type="InterPro" id="IPR013087">
    <property type="entry name" value="Znf_C2H2_type"/>
</dbReference>
<dbReference type="InterPro" id="IPR007526">
    <property type="entry name" value="SWIRM"/>
</dbReference>
<keyword evidence="2" id="KW-0479">Metal-binding</keyword>
<reference evidence="11" key="1">
    <citation type="submission" date="2018-03" db="EMBL/GenBank/DDBJ databases">
        <title>The relapsing fever spirochete Borrelia turicatae persists in the highly oxidative environment of its soft-bodied tick vector.</title>
        <authorList>
            <person name="Bourret T.J."/>
            <person name="Boyle W.K."/>
            <person name="Valenzuela J.G."/>
            <person name="Oliveira F."/>
            <person name="Lopez J.E."/>
        </authorList>
    </citation>
    <scope>NUCLEOTIDE SEQUENCE</scope>
    <source>
        <strain evidence="11">Kansas strain/isolate</strain>
        <tissue evidence="11">Salivary glands</tissue>
    </source>
</reference>
<dbReference type="InterPro" id="IPR000433">
    <property type="entry name" value="Znf_ZZ"/>
</dbReference>
<evidence type="ECO:0000256" key="4">
    <source>
        <dbReference type="ARBA" id="ARBA00022833"/>
    </source>
</evidence>
<evidence type="ECO:0000256" key="5">
    <source>
        <dbReference type="ARBA" id="ARBA00023242"/>
    </source>
</evidence>
<dbReference type="SUPFAM" id="SSF46689">
    <property type="entry name" value="Homeodomain-like"/>
    <property type="match status" value="2"/>
</dbReference>
<feature type="signal peptide" evidence="6">
    <location>
        <begin position="1"/>
        <end position="19"/>
    </location>
</feature>
<evidence type="ECO:0000259" key="7">
    <source>
        <dbReference type="PROSITE" id="PS50090"/>
    </source>
</evidence>
<dbReference type="GO" id="GO:0140672">
    <property type="term" value="C:ATAC complex"/>
    <property type="evidence" value="ECO:0007669"/>
    <property type="project" value="UniProtKB-ARBA"/>
</dbReference>
<dbReference type="PANTHER" id="PTHR12374">
    <property type="entry name" value="TRANSCRIPTIONAL ADAPTOR 2 ADA2 -RELATED"/>
    <property type="match status" value="1"/>
</dbReference>
<feature type="chain" id="PRO_5015357244" evidence="6">
    <location>
        <begin position="20"/>
        <end position="432"/>
    </location>
</feature>
<dbReference type="Pfam" id="PF25299">
    <property type="entry name" value="ZZ_ADA2"/>
    <property type="match status" value="1"/>
</dbReference>
<dbReference type="PROSITE" id="PS51294">
    <property type="entry name" value="HTH_MYB"/>
    <property type="match status" value="1"/>
</dbReference>
<dbReference type="InterPro" id="IPR001005">
    <property type="entry name" value="SANT/Myb"/>
</dbReference>
<dbReference type="GO" id="GO:0008270">
    <property type="term" value="F:zinc ion binding"/>
    <property type="evidence" value="ECO:0007669"/>
    <property type="project" value="UniProtKB-KW"/>
</dbReference>
<dbReference type="GO" id="GO:0003682">
    <property type="term" value="F:chromatin binding"/>
    <property type="evidence" value="ECO:0007669"/>
    <property type="project" value="TreeGrafter"/>
</dbReference>
<dbReference type="PROSITE" id="PS00028">
    <property type="entry name" value="ZINC_FINGER_C2H2_1"/>
    <property type="match status" value="1"/>
</dbReference>
<evidence type="ECO:0000256" key="2">
    <source>
        <dbReference type="ARBA" id="ARBA00022723"/>
    </source>
</evidence>
<name>A0A2R5LAT1_9ACAR</name>
<evidence type="ECO:0000259" key="10">
    <source>
        <dbReference type="PROSITE" id="PS51294"/>
    </source>
</evidence>
<dbReference type="InterPro" id="IPR036388">
    <property type="entry name" value="WH-like_DNA-bd_sf"/>
</dbReference>
<dbReference type="Pfam" id="PF22941">
    <property type="entry name" value="TADA2A-like_3rd"/>
    <property type="match status" value="1"/>
</dbReference>
<evidence type="ECO:0000256" key="6">
    <source>
        <dbReference type="SAM" id="SignalP"/>
    </source>
</evidence>
<dbReference type="GO" id="GO:0006338">
    <property type="term" value="P:chromatin remodeling"/>
    <property type="evidence" value="ECO:0007669"/>
    <property type="project" value="TreeGrafter"/>
</dbReference>
<evidence type="ECO:0000259" key="8">
    <source>
        <dbReference type="PROSITE" id="PS50934"/>
    </source>
</evidence>
<dbReference type="InterPro" id="IPR009057">
    <property type="entry name" value="Homeodomain-like_sf"/>
</dbReference>
<accession>A0A2R5LAT1</accession>
<dbReference type="Pfam" id="PF04433">
    <property type="entry name" value="SWIRM"/>
    <property type="match status" value="1"/>
</dbReference>
<dbReference type="SUPFAM" id="SSF57850">
    <property type="entry name" value="RING/U-box"/>
    <property type="match status" value="1"/>
</dbReference>
<keyword evidence="5" id="KW-0539">Nucleus</keyword>
<evidence type="ECO:0000259" key="9">
    <source>
        <dbReference type="PROSITE" id="PS51293"/>
    </source>
</evidence>
<keyword evidence="6" id="KW-0732">Signal</keyword>
<dbReference type="InterPro" id="IPR017884">
    <property type="entry name" value="SANT_dom"/>
</dbReference>
<dbReference type="EMBL" id="GGLE01002466">
    <property type="protein sequence ID" value="MBY06592.1"/>
    <property type="molecule type" value="Transcribed_RNA"/>
</dbReference>
<dbReference type="AlphaFoldDB" id="A0A2R5LAT1"/>
<keyword evidence="4" id="KW-0862">Zinc</keyword>
<evidence type="ECO:0000256" key="1">
    <source>
        <dbReference type="ARBA" id="ARBA00004123"/>
    </source>
</evidence>
<dbReference type="Gene3D" id="1.10.10.10">
    <property type="entry name" value="Winged helix-like DNA-binding domain superfamily/Winged helix DNA-binding domain"/>
    <property type="match status" value="1"/>
</dbReference>
<feature type="domain" description="HTH myb-type" evidence="10">
    <location>
        <begin position="61"/>
        <end position="109"/>
    </location>
</feature>
<dbReference type="PANTHER" id="PTHR12374:SF20">
    <property type="entry name" value="TRANSCRIPTIONAL ADAPTER 2-ALPHA"/>
    <property type="match status" value="1"/>
</dbReference>
<dbReference type="Pfam" id="PF00249">
    <property type="entry name" value="Myb_DNA-binding"/>
    <property type="match status" value="1"/>
</dbReference>
<sequence>MKQLCSFCGTLLSEAYVLCVTCEPKCPICVRCFAKGSESSTHQNDHPYTIVRTDFPVISNSWTGTEELRLLDAILDHGIGNWSDIAKQVAGKTAKECESHFLHHYIYASNHELGDVMPVPSYENECCASPVFYEVSGDPPRPVLCSQQQVDMAGYMAARGDFSFEFDNYAELDVAELDFATCEDQADKDLQVEVLRIYRSRLLERARRKWIIRKHGLLSQQRNRQFWRRYSATLGEHTCSVLIRFMQLLPPEDFDFLIEGLHGEQLLKQQMKLLQESRSVGLIRTNSIHLYKQCSRWRMSHHTKRVGLAELLNNMKNEKAAHVWLHKQLIKDSSTALDLRKPLGRKMAPPLDITGLPGFEKLTNREKELCASLRLVPDMYLNFKTMLINEYQKLGSLRLANARAIIKIDVNKTRKIYDLLLSEGLVKKGFSL</sequence>
<dbReference type="Gene3D" id="1.10.10.60">
    <property type="entry name" value="Homeodomain-like"/>
    <property type="match status" value="1"/>
</dbReference>
<dbReference type="InterPro" id="IPR017930">
    <property type="entry name" value="Myb_dom"/>
</dbReference>
<dbReference type="GO" id="GO:0003713">
    <property type="term" value="F:transcription coactivator activity"/>
    <property type="evidence" value="ECO:0007669"/>
    <property type="project" value="TreeGrafter"/>
</dbReference>
<feature type="domain" description="Myb-like" evidence="7">
    <location>
        <begin position="60"/>
        <end position="105"/>
    </location>
</feature>
<dbReference type="InterPro" id="IPR055141">
    <property type="entry name" value="TADA2A_B-like_dom"/>
</dbReference>
<dbReference type="FunFam" id="1.10.10.10:FF:000087">
    <property type="entry name" value="Transcriptional adapter 2"/>
    <property type="match status" value="1"/>
</dbReference>
<protein>
    <submittedName>
        <fullName evidence="11">Putative transcriptional adaptor</fullName>
    </submittedName>
</protein>
<dbReference type="FunFam" id="1.10.10.60:FF:000110">
    <property type="entry name" value="Transcriptional adapter"/>
    <property type="match status" value="1"/>
</dbReference>
<organism evidence="11">
    <name type="scientific">Ornithodoros turicata</name>
    <dbReference type="NCBI Taxonomy" id="34597"/>
    <lineage>
        <taxon>Eukaryota</taxon>
        <taxon>Metazoa</taxon>
        <taxon>Ecdysozoa</taxon>
        <taxon>Arthropoda</taxon>
        <taxon>Chelicerata</taxon>
        <taxon>Arachnida</taxon>
        <taxon>Acari</taxon>
        <taxon>Parasitiformes</taxon>
        <taxon>Ixodida</taxon>
        <taxon>Ixodoidea</taxon>
        <taxon>Argasidae</taxon>
        <taxon>Ornithodorinae</taxon>
        <taxon>Ornithodoros</taxon>
    </lineage>
</organism>
<dbReference type="PROSITE" id="PS50090">
    <property type="entry name" value="MYB_LIKE"/>
    <property type="match status" value="1"/>
</dbReference>
<dbReference type="GO" id="GO:0006357">
    <property type="term" value="P:regulation of transcription by RNA polymerase II"/>
    <property type="evidence" value="ECO:0007669"/>
    <property type="project" value="TreeGrafter"/>
</dbReference>
<dbReference type="CDD" id="cd00167">
    <property type="entry name" value="SANT"/>
    <property type="match status" value="1"/>
</dbReference>
<comment type="subcellular location">
    <subcellularLocation>
        <location evidence="1">Nucleus</location>
    </subcellularLocation>
</comment>
<dbReference type="PROSITE" id="PS51293">
    <property type="entry name" value="SANT"/>
    <property type="match status" value="1"/>
</dbReference>
<dbReference type="SMART" id="SM00717">
    <property type="entry name" value="SANT"/>
    <property type="match status" value="1"/>
</dbReference>
<feature type="domain" description="SWIRM" evidence="8">
    <location>
        <begin position="342"/>
        <end position="432"/>
    </location>
</feature>
<keyword evidence="3" id="KW-0863">Zinc-finger</keyword>
<evidence type="ECO:0000313" key="11">
    <source>
        <dbReference type="EMBL" id="MBY06592.1"/>
    </source>
</evidence>
<proteinExistence type="predicted"/>